<dbReference type="InterPro" id="IPR018865">
    <property type="entry name" value="STK19-like"/>
</dbReference>
<evidence type="ECO:0000256" key="1">
    <source>
        <dbReference type="ARBA" id="ARBA00093458"/>
    </source>
</evidence>
<protein>
    <recommendedName>
        <fullName evidence="5">Serine-threonine protein kinase 19</fullName>
    </recommendedName>
</protein>
<evidence type="ECO:0000313" key="3">
    <source>
        <dbReference type="EMBL" id="KAL1861454.1"/>
    </source>
</evidence>
<keyword evidence="4" id="KW-1185">Reference proteome</keyword>
<dbReference type="Proteomes" id="UP001583177">
    <property type="component" value="Unassembled WGS sequence"/>
</dbReference>
<gene>
    <name evidence="3" type="ORF">Daus18300_008847</name>
</gene>
<name>A0ABR3WGN2_9PEZI</name>
<reference evidence="3 4" key="1">
    <citation type="journal article" date="2024" name="IMA Fungus">
        <title>IMA Genome - F19 : A genome assembly and annotation guide to empower mycologists, including annotated draft genome sequences of Ceratocystis pirilliformis, Diaporthe australafricana, Fusarium ophioides, Paecilomyces lecythidis, and Sporothrix stenoceras.</title>
        <authorList>
            <person name="Aylward J."/>
            <person name="Wilson A.M."/>
            <person name="Visagie C.M."/>
            <person name="Spraker J."/>
            <person name="Barnes I."/>
            <person name="Buitendag C."/>
            <person name="Ceriani C."/>
            <person name="Del Mar Angel L."/>
            <person name="du Plessis D."/>
            <person name="Fuchs T."/>
            <person name="Gasser K."/>
            <person name="Kramer D."/>
            <person name="Li W."/>
            <person name="Munsamy K."/>
            <person name="Piso A."/>
            <person name="Price J.L."/>
            <person name="Sonnekus B."/>
            <person name="Thomas C."/>
            <person name="van der Nest A."/>
            <person name="van Dijk A."/>
            <person name="van Heerden A."/>
            <person name="van Vuuren N."/>
            <person name="Yilmaz N."/>
            <person name="Duong T.A."/>
            <person name="van der Merwe N.A."/>
            <person name="Wingfield M.J."/>
            <person name="Wingfield B.D."/>
        </authorList>
    </citation>
    <scope>NUCLEOTIDE SEQUENCE [LARGE SCALE GENOMIC DNA]</scope>
    <source>
        <strain evidence="3 4">CMW 18300</strain>
    </source>
</reference>
<feature type="region of interest" description="Disordered" evidence="2">
    <location>
        <begin position="1"/>
        <end position="72"/>
    </location>
</feature>
<accession>A0ABR3WGN2</accession>
<organism evidence="3 4">
    <name type="scientific">Diaporthe australafricana</name>
    <dbReference type="NCBI Taxonomy" id="127596"/>
    <lineage>
        <taxon>Eukaryota</taxon>
        <taxon>Fungi</taxon>
        <taxon>Dikarya</taxon>
        <taxon>Ascomycota</taxon>
        <taxon>Pezizomycotina</taxon>
        <taxon>Sordariomycetes</taxon>
        <taxon>Sordariomycetidae</taxon>
        <taxon>Diaporthales</taxon>
        <taxon>Diaporthaceae</taxon>
        <taxon>Diaporthe</taxon>
    </lineage>
</organism>
<dbReference type="EMBL" id="JAWRVE010000086">
    <property type="protein sequence ID" value="KAL1861454.1"/>
    <property type="molecule type" value="Genomic_DNA"/>
</dbReference>
<dbReference type="PANTHER" id="PTHR15243:SF0">
    <property type="entry name" value="SERINE_THREONINE-PROTEIN KINASE 19"/>
    <property type="match status" value="1"/>
</dbReference>
<comment type="similarity">
    <text evidence="1">Belongs to the STK19 family.</text>
</comment>
<feature type="compositionally biased region" description="Low complexity" evidence="2">
    <location>
        <begin position="24"/>
        <end position="53"/>
    </location>
</feature>
<sequence length="423" mass="44827">MSSRLKSILKNPNRVRKKPAAPKRTSSGNSSTAAANSNRSSPSSSSWSDSLTRTKPGPSRSKPQKGDDQEDFFQDKLDDTGLVHALATDLTLRDLPQAMRYSREHMFAPMPGQPSALGLSSARAAEVLNARRAVPPMATVAHLAALLRSPTAVDREAAELARAGALRRIVVLRRGRDGGVGELLVASADLEALVGSSAALDEGAREAFCRWLRDNPAKLKVSAGDAALEPGHVDQLVRGGFLTTAHDRDVGSVTSIFARPEDRGTNISLAAVSRAAAGSLEAVGGEGAVHVSGGSGARSGGSSTYQGGPGVDLSLAVPGQGPYLKLVSAALLHLTAILTKSAYREMPETLLRERWDGGVAKQESKQHASKRERREFAGVLPARTRKWRDFHGMTFDWILHEAVGAGLVEVFETGSVGRGVRLL</sequence>
<proteinExistence type="inferred from homology"/>
<dbReference type="Pfam" id="PF10494">
    <property type="entry name" value="Stk19"/>
    <property type="match status" value="1"/>
</dbReference>
<evidence type="ECO:0000256" key="2">
    <source>
        <dbReference type="SAM" id="MobiDB-lite"/>
    </source>
</evidence>
<dbReference type="PANTHER" id="PTHR15243">
    <property type="entry name" value="SERINE/THREONINE-PROTEIN KINASE 19"/>
    <property type="match status" value="1"/>
</dbReference>
<evidence type="ECO:0000313" key="4">
    <source>
        <dbReference type="Proteomes" id="UP001583177"/>
    </source>
</evidence>
<comment type="caution">
    <text evidence="3">The sequence shown here is derived from an EMBL/GenBank/DDBJ whole genome shotgun (WGS) entry which is preliminary data.</text>
</comment>
<evidence type="ECO:0008006" key="5">
    <source>
        <dbReference type="Google" id="ProtNLM"/>
    </source>
</evidence>